<dbReference type="Gene3D" id="2.70.98.10">
    <property type="match status" value="1"/>
</dbReference>
<dbReference type="RefSeq" id="WP_212008357.1">
    <property type="nucleotide sequence ID" value="NZ_JAAFYZ010000017.1"/>
</dbReference>
<dbReference type="PROSITE" id="PS51318">
    <property type="entry name" value="TAT"/>
    <property type="match status" value="1"/>
</dbReference>
<proteinExistence type="predicted"/>
<feature type="domain" description="Ricin B lectin" evidence="2">
    <location>
        <begin position="766"/>
        <end position="891"/>
    </location>
</feature>
<evidence type="ECO:0000313" key="3">
    <source>
        <dbReference type="EMBL" id="MBS2546711.1"/>
    </source>
</evidence>
<keyword evidence="3" id="KW-0326">Glycosidase</keyword>
<dbReference type="InterPro" id="IPR005887">
    <property type="entry name" value="GH92_a_mannosidase_put"/>
</dbReference>
<dbReference type="PANTHER" id="PTHR12143:SF39">
    <property type="entry name" value="SECRETED PROTEIN"/>
    <property type="match status" value="1"/>
</dbReference>
<dbReference type="SUPFAM" id="SSF50370">
    <property type="entry name" value="Ricin B-like lectins"/>
    <property type="match status" value="1"/>
</dbReference>
<dbReference type="PANTHER" id="PTHR12143">
    <property type="entry name" value="PEPTIDE N-GLYCANASE PNGASE -RELATED"/>
    <property type="match status" value="1"/>
</dbReference>
<dbReference type="Pfam" id="PF07971">
    <property type="entry name" value="Glyco_hydro_92"/>
    <property type="match status" value="1"/>
</dbReference>
<sequence length="892" mass="93765">MTDPSHSRRRKLRLSSLISSGALVAAATLGTTGLSAGAAHAGSHPAFVADPASTVSTLLMTSAGGNDFPGADTPFGMVQWSPDSATDRTPGGGYDYTDTQTRGFSLTHMSGPGCNAMGDLPVLPLTGALPSGNPETVYEPLDHSSEVGQAGYYTVKTGTTPVQTELTTTAHTGMARFTFPATNQADLLMKLLDSENGTTGSSVQLVGNNEVVGTVDSGGFCTQPGPYTLHFDMVFDQPFTAASQIVTESGQPGPNSVFLQFDASVHQVVQAKVGISFVSAANASANLAAENPGFDFDATHAAAHNAWNALLGKVQIAGGTTAQQQLFYSTLYHVMLHPNTVTDVNGQYMGFDNAVHTAPPGHAQYDQFSGWDVYKGQTQLEAMLDPSVASDHAQSLVNDYTQGGLFPQWGFMNSYNWTMDGDPAVAAIANYYAFGGTDFDTSTALSDMVTEASTTNHVRPGNALEDTYGYLPSDLYTSALGCCHVRDSASSLIEYDNADFALSRFAKSMGDRSDATKFTAQANNWKNIFNPANNLLNPRESNGTFDPITPDTTTGFTEATAAQNRFDVGFDQPALAALYGGNSVINADLDYYFPTAANAKPDQASLSNEVDLGTPWFYDWTGEPSHTQSVVNRIENLLYQDSPGGFPNNDDLGAESAQYVWGALGMYPVTPGSADLAFNSPLFTQIAIHLDSGKTIAINAPAASASNYYVQSLTVNGTASTHTWLPAATWKSGVTLDFTLGSTPSNWGTGAGDAPPSYDTSTVPGTGPLTSGIAGKCAQDSDFGTTDGTKIQLSTCDGSFAQKFTPNSDGGLEIMGGCLDVAQGGTADGTLVQRNACSRTGSQVWLPLPDGELLNLPSGKCLDDPNGTTTDGTQLQISTCDNAPRQMWTLPS</sequence>
<dbReference type="InterPro" id="IPR000772">
    <property type="entry name" value="Ricin_B_lectin"/>
</dbReference>
<dbReference type="InterPro" id="IPR006311">
    <property type="entry name" value="TAT_signal"/>
</dbReference>
<dbReference type="Pfam" id="PF00652">
    <property type="entry name" value="Ricin_B_lectin"/>
    <property type="match status" value="1"/>
</dbReference>
<feature type="chain" id="PRO_5047330265" evidence="1">
    <location>
        <begin position="42"/>
        <end position="892"/>
    </location>
</feature>
<protein>
    <submittedName>
        <fullName evidence="3">GH92 family glycosyl hydrolase</fullName>
        <ecNumber evidence="3">3.2.1.-</ecNumber>
    </submittedName>
</protein>
<dbReference type="SUPFAM" id="SSF48208">
    <property type="entry name" value="Six-hairpin glycosidases"/>
    <property type="match status" value="1"/>
</dbReference>
<feature type="signal peptide" evidence="1">
    <location>
        <begin position="1"/>
        <end position="41"/>
    </location>
</feature>
<dbReference type="InterPro" id="IPR008928">
    <property type="entry name" value="6-hairpin_glycosidase_sf"/>
</dbReference>
<dbReference type="NCBIfam" id="TIGR01180">
    <property type="entry name" value="aman2_put"/>
    <property type="match status" value="1"/>
</dbReference>
<organism evidence="3 4">
    <name type="scientific">Catenulispora pinistramenti</name>
    <dbReference type="NCBI Taxonomy" id="2705254"/>
    <lineage>
        <taxon>Bacteria</taxon>
        <taxon>Bacillati</taxon>
        <taxon>Actinomycetota</taxon>
        <taxon>Actinomycetes</taxon>
        <taxon>Catenulisporales</taxon>
        <taxon>Catenulisporaceae</taxon>
        <taxon>Catenulispora</taxon>
    </lineage>
</organism>
<accession>A0ABS5KKZ2</accession>
<keyword evidence="3" id="KW-0378">Hydrolase</keyword>
<dbReference type="Proteomes" id="UP000730482">
    <property type="component" value="Unassembled WGS sequence"/>
</dbReference>
<dbReference type="InterPro" id="IPR050883">
    <property type="entry name" value="PNGase"/>
</dbReference>
<evidence type="ECO:0000256" key="1">
    <source>
        <dbReference type="SAM" id="SignalP"/>
    </source>
</evidence>
<dbReference type="Gene3D" id="1.20.1610.10">
    <property type="entry name" value="alpha-1,2-mannosidases domains"/>
    <property type="match status" value="1"/>
</dbReference>
<gene>
    <name evidence="3" type="ORF">KGQ19_07510</name>
</gene>
<comment type="caution">
    <text evidence="3">The sequence shown here is derived from an EMBL/GenBank/DDBJ whole genome shotgun (WGS) entry which is preliminary data.</text>
</comment>
<dbReference type="InterPro" id="IPR035992">
    <property type="entry name" value="Ricin_B-like_lectins"/>
</dbReference>
<dbReference type="EC" id="3.2.1.-" evidence="3"/>
<dbReference type="InterPro" id="IPR041371">
    <property type="entry name" value="GH92_N"/>
</dbReference>
<evidence type="ECO:0000259" key="2">
    <source>
        <dbReference type="SMART" id="SM00458"/>
    </source>
</evidence>
<dbReference type="InterPro" id="IPR012939">
    <property type="entry name" value="Glyco_hydro_92"/>
</dbReference>
<dbReference type="PROSITE" id="PS50231">
    <property type="entry name" value="RICIN_B_LECTIN"/>
    <property type="match status" value="1"/>
</dbReference>
<dbReference type="Gene3D" id="1.20.1050.60">
    <property type="entry name" value="alpha-1,2-mannosidase"/>
    <property type="match status" value="1"/>
</dbReference>
<dbReference type="InterPro" id="IPR014718">
    <property type="entry name" value="GH-type_carb-bd"/>
</dbReference>
<reference evidence="3 4" key="1">
    <citation type="submission" date="2020-02" db="EMBL/GenBank/DDBJ databases">
        <title>Acidophilic actinobacteria isolated from forest soil.</title>
        <authorList>
            <person name="Golinska P."/>
        </authorList>
    </citation>
    <scope>NUCLEOTIDE SEQUENCE [LARGE SCALE GENOMIC DNA]</scope>
    <source>
        <strain evidence="3 4">NL8</strain>
    </source>
</reference>
<name>A0ABS5KKZ2_9ACTN</name>
<dbReference type="Gene3D" id="2.80.10.50">
    <property type="match status" value="1"/>
</dbReference>
<evidence type="ECO:0000313" key="4">
    <source>
        <dbReference type="Proteomes" id="UP000730482"/>
    </source>
</evidence>
<dbReference type="Pfam" id="PF17678">
    <property type="entry name" value="Glyco_hydro_92N"/>
    <property type="match status" value="1"/>
</dbReference>
<keyword evidence="1" id="KW-0732">Signal</keyword>
<dbReference type="Gene3D" id="3.30.2080.10">
    <property type="entry name" value="GH92 mannosidase domain"/>
    <property type="match status" value="1"/>
</dbReference>
<keyword evidence="4" id="KW-1185">Reference proteome</keyword>
<dbReference type="SMART" id="SM00458">
    <property type="entry name" value="RICIN"/>
    <property type="match status" value="1"/>
</dbReference>
<dbReference type="EMBL" id="JAAFYZ010000017">
    <property type="protein sequence ID" value="MBS2546711.1"/>
    <property type="molecule type" value="Genomic_DNA"/>
</dbReference>
<dbReference type="GO" id="GO:0016798">
    <property type="term" value="F:hydrolase activity, acting on glycosyl bonds"/>
    <property type="evidence" value="ECO:0007669"/>
    <property type="project" value="UniProtKB-KW"/>
</dbReference>
<dbReference type="CDD" id="cd23451">
    <property type="entry name" value="beta-trefoil_Ricin_laminarinase"/>
    <property type="match status" value="1"/>
</dbReference>